<dbReference type="CDD" id="cd02440">
    <property type="entry name" value="AdoMet_MTases"/>
    <property type="match status" value="1"/>
</dbReference>
<dbReference type="InterPro" id="IPR019410">
    <property type="entry name" value="Methyltransf_16"/>
</dbReference>
<dbReference type="PANTHER" id="PTHR14614:SF132">
    <property type="entry name" value="PROTEIN-LYSINE METHYLTRANSFERASE C42C1.13"/>
    <property type="match status" value="1"/>
</dbReference>
<name>A0A8H7BNR0_9FUNG</name>
<dbReference type="SUPFAM" id="SSF53335">
    <property type="entry name" value="S-adenosyl-L-methionine-dependent methyltransferases"/>
    <property type="match status" value="1"/>
</dbReference>
<dbReference type="InterPro" id="IPR029063">
    <property type="entry name" value="SAM-dependent_MTases_sf"/>
</dbReference>
<evidence type="ECO:0000313" key="1">
    <source>
        <dbReference type="EMBL" id="KAF7720803.1"/>
    </source>
</evidence>
<dbReference type="OrthoDB" id="407325at2759"/>
<keyword evidence="1" id="KW-0808">Transferase</keyword>
<dbReference type="GO" id="GO:0008168">
    <property type="term" value="F:methyltransferase activity"/>
    <property type="evidence" value="ECO:0007669"/>
    <property type="project" value="UniProtKB-KW"/>
</dbReference>
<keyword evidence="1" id="KW-0489">Methyltransferase</keyword>
<dbReference type="Pfam" id="PF10294">
    <property type="entry name" value="Methyltransf_16"/>
    <property type="match status" value="1"/>
</dbReference>
<sequence>MYQVETRPLQLDEWDATDSNTALEWPGFHRSGLGGLEYRIVKIAHGGKQQYLTKTKYLQIVSTFDPMQTFHALPLALGPLKVVDGEKKTSMNGSGWGTDVQSTVMHRAFSLDRNSHDRRLPGGTLGRRFLIKEGWSEGTPGKIWDSALVLSDMFSNKLSREPQSLGRRHVIDLSAGTGCCGLLIASICQGLQEKDQPQVTLTDLPQALGLIQHNKDINMGKKPLKVSIERLRWGHDGDARKILGKGQADIIIASDVLYEPACFGYLVKTLEYLSTPGKTVIYLGYKRRGLNDEEEANFFNLCSVGFHIHLIQESQGEAEAVDWERRYGYMMKNDDVDGKGWLGSYVQNIRESTSLGEFKDLGLEKPKNPSSSASTSSTYMQIEFISAEQISLNFVPSSPFYTTERLNV</sequence>
<comment type="caution">
    <text evidence="1">The sequence shown here is derived from an EMBL/GenBank/DDBJ whole genome shotgun (WGS) entry which is preliminary data.</text>
</comment>
<keyword evidence="2" id="KW-1185">Reference proteome</keyword>
<evidence type="ECO:0000313" key="2">
    <source>
        <dbReference type="Proteomes" id="UP000605846"/>
    </source>
</evidence>
<dbReference type="PANTHER" id="PTHR14614">
    <property type="entry name" value="HEPATOCELLULAR CARCINOMA-ASSOCIATED ANTIGEN"/>
    <property type="match status" value="1"/>
</dbReference>
<accession>A0A8H7BNR0</accession>
<dbReference type="Proteomes" id="UP000605846">
    <property type="component" value="Unassembled WGS sequence"/>
</dbReference>
<dbReference type="EMBL" id="JABAYA010000362">
    <property type="protein sequence ID" value="KAF7720803.1"/>
    <property type="molecule type" value="Genomic_DNA"/>
</dbReference>
<reference evidence="1" key="1">
    <citation type="submission" date="2020-01" db="EMBL/GenBank/DDBJ databases">
        <title>Genome Sequencing of Three Apophysomyces-Like Fungal Strains Confirms a Novel Fungal Genus in the Mucoromycota with divergent Burkholderia-like Endosymbiotic Bacteria.</title>
        <authorList>
            <person name="Stajich J.E."/>
            <person name="Macias A.M."/>
            <person name="Carter-House D."/>
            <person name="Lovett B."/>
            <person name="Kasson L.R."/>
            <person name="Berry K."/>
            <person name="Grigoriev I."/>
            <person name="Chang Y."/>
            <person name="Spatafora J."/>
            <person name="Kasson M.T."/>
        </authorList>
    </citation>
    <scope>NUCLEOTIDE SEQUENCE</scope>
    <source>
        <strain evidence="1">NRRL A-21654</strain>
    </source>
</reference>
<organism evidence="1 2">
    <name type="scientific">Apophysomyces ossiformis</name>
    <dbReference type="NCBI Taxonomy" id="679940"/>
    <lineage>
        <taxon>Eukaryota</taxon>
        <taxon>Fungi</taxon>
        <taxon>Fungi incertae sedis</taxon>
        <taxon>Mucoromycota</taxon>
        <taxon>Mucoromycotina</taxon>
        <taxon>Mucoromycetes</taxon>
        <taxon>Mucorales</taxon>
        <taxon>Mucorineae</taxon>
        <taxon>Mucoraceae</taxon>
        <taxon>Apophysomyces</taxon>
    </lineage>
</organism>
<proteinExistence type="predicted"/>
<gene>
    <name evidence="1" type="primary">METTL21B</name>
    <name evidence="1" type="ORF">EC973_006067</name>
</gene>
<dbReference type="GO" id="GO:0032259">
    <property type="term" value="P:methylation"/>
    <property type="evidence" value="ECO:0007669"/>
    <property type="project" value="UniProtKB-KW"/>
</dbReference>
<protein>
    <submittedName>
        <fullName evidence="1">Methyltransferase-like protein 21B</fullName>
    </submittedName>
</protein>
<dbReference type="AlphaFoldDB" id="A0A8H7BNR0"/>
<dbReference type="Gene3D" id="3.40.50.150">
    <property type="entry name" value="Vaccinia Virus protein VP39"/>
    <property type="match status" value="1"/>
</dbReference>